<feature type="domain" description="Putative phage ssDNA-binding" evidence="1">
    <location>
        <begin position="5"/>
        <end position="154"/>
    </location>
</feature>
<name>A0A8S5QX71_9CAUD</name>
<dbReference type="InterPro" id="IPR057581">
    <property type="entry name" value="Phage_ssDNA_bind"/>
</dbReference>
<sequence>MEENRNNRMPHMTIRNCKICYRNFSGKATKFTPEGRRSFSVILDEDTATNLQQQGWNIKIKPPREEGDPMFCTLPVTVRFDVLPPRIYLISGNVKTELDEDSVNVLDYAEIEKIDLVINPRKYDVNGKEGIKAYLKTMYVTVVQDELAAEYSEYDYPRDDDLPFNI</sequence>
<evidence type="ECO:0000313" key="2">
    <source>
        <dbReference type="EMBL" id="DAE23814.1"/>
    </source>
</evidence>
<organism evidence="2">
    <name type="scientific">Siphoviridae sp. ct9lR64</name>
    <dbReference type="NCBI Taxonomy" id="2826178"/>
    <lineage>
        <taxon>Viruses</taxon>
        <taxon>Duplodnaviria</taxon>
        <taxon>Heunggongvirae</taxon>
        <taxon>Uroviricota</taxon>
        <taxon>Caudoviricetes</taxon>
    </lineage>
</organism>
<protein>
    <recommendedName>
        <fullName evidence="1">Putative phage ssDNA-binding domain-containing protein</fullName>
    </recommendedName>
</protein>
<proteinExistence type="predicted"/>
<dbReference type="Pfam" id="PF24083">
    <property type="entry name" value="Phage_ssDNA_bind"/>
    <property type="match status" value="1"/>
</dbReference>
<dbReference type="EMBL" id="BK015760">
    <property type="protein sequence ID" value="DAE23814.1"/>
    <property type="molecule type" value="Genomic_DNA"/>
</dbReference>
<accession>A0A8S5QX71</accession>
<reference evidence="2" key="1">
    <citation type="journal article" date="2021" name="Proc. Natl. Acad. Sci. U.S.A.">
        <title>A Catalog of Tens of Thousands of Viruses from Human Metagenomes Reveals Hidden Associations with Chronic Diseases.</title>
        <authorList>
            <person name="Tisza M.J."/>
            <person name="Buck C.B."/>
        </authorList>
    </citation>
    <scope>NUCLEOTIDE SEQUENCE</scope>
    <source>
        <strain evidence="2">Ct9lR64</strain>
    </source>
</reference>
<evidence type="ECO:0000259" key="1">
    <source>
        <dbReference type="Pfam" id="PF24083"/>
    </source>
</evidence>